<evidence type="ECO:0000313" key="2">
    <source>
        <dbReference type="Proteomes" id="UP000004994"/>
    </source>
</evidence>
<dbReference type="AlphaFoldDB" id="A0A3Q7G2I1"/>
<dbReference type="Proteomes" id="UP000004994">
    <property type="component" value="Chromosome 4"/>
</dbReference>
<dbReference type="PaxDb" id="4081-Solyc04g026090.1.1"/>
<sequence length="76" mass="8291">MLQVDQPVASSLLYQVEIGGYVDYRSELACNLICTKRGLLCSLGGGYGGPVDCPTSSMLTCNVKQYNGTVRWLHVF</sequence>
<accession>A0A3Q7G2I1</accession>
<name>A0A3Q7G2I1_SOLLC</name>
<dbReference type="EnsemblPlants" id="Solyc04g026090.1.1">
    <property type="protein sequence ID" value="Solyc04g026090.1.1.1"/>
    <property type="gene ID" value="Solyc04g026090.1"/>
</dbReference>
<keyword evidence="2" id="KW-1185">Reference proteome</keyword>
<reference evidence="1" key="2">
    <citation type="submission" date="2019-01" db="UniProtKB">
        <authorList>
            <consortium name="EnsemblPlants"/>
        </authorList>
    </citation>
    <scope>IDENTIFICATION</scope>
    <source>
        <strain evidence="1">cv. Heinz 1706</strain>
    </source>
</reference>
<organism evidence="1">
    <name type="scientific">Solanum lycopersicum</name>
    <name type="common">Tomato</name>
    <name type="synonym">Lycopersicon esculentum</name>
    <dbReference type="NCBI Taxonomy" id="4081"/>
    <lineage>
        <taxon>Eukaryota</taxon>
        <taxon>Viridiplantae</taxon>
        <taxon>Streptophyta</taxon>
        <taxon>Embryophyta</taxon>
        <taxon>Tracheophyta</taxon>
        <taxon>Spermatophyta</taxon>
        <taxon>Magnoliopsida</taxon>
        <taxon>eudicotyledons</taxon>
        <taxon>Gunneridae</taxon>
        <taxon>Pentapetalae</taxon>
        <taxon>asterids</taxon>
        <taxon>lamiids</taxon>
        <taxon>Solanales</taxon>
        <taxon>Solanaceae</taxon>
        <taxon>Solanoideae</taxon>
        <taxon>Solaneae</taxon>
        <taxon>Solanum</taxon>
        <taxon>Solanum subgen. Lycopersicon</taxon>
    </lineage>
</organism>
<reference evidence="1" key="1">
    <citation type="journal article" date="2012" name="Nature">
        <title>The tomato genome sequence provides insights into fleshy fruit evolution.</title>
        <authorList>
            <consortium name="Tomato Genome Consortium"/>
        </authorList>
    </citation>
    <scope>NUCLEOTIDE SEQUENCE [LARGE SCALE GENOMIC DNA]</scope>
    <source>
        <strain evidence="1">cv. Heinz 1706</strain>
    </source>
</reference>
<dbReference type="Gramene" id="Solyc04g026090.1.1">
    <property type="protein sequence ID" value="Solyc04g026090.1.1.1"/>
    <property type="gene ID" value="Solyc04g026090.1"/>
</dbReference>
<protein>
    <submittedName>
        <fullName evidence="1">Uncharacterized protein</fullName>
    </submittedName>
</protein>
<dbReference type="InParanoid" id="A0A3Q7G2I1"/>
<proteinExistence type="predicted"/>
<evidence type="ECO:0000313" key="1">
    <source>
        <dbReference type="EnsemblPlants" id="Solyc04g026090.1.1.1"/>
    </source>
</evidence>